<dbReference type="AlphaFoldDB" id="A0A4P2QMS2"/>
<protein>
    <recommendedName>
        <fullName evidence="5">Secreted protein</fullName>
    </recommendedName>
</protein>
<name>A0A4P2QMS2_SORCE</name>
<dbReference type="EMBL" id="CP012672">
    <property type="protein sequence ID" value="AUX31148.1"/>
    <property type="molecule type" value="Genomic_DNA"/>
</dbReference>
<evidence type="ECO:0000256" key="2">
    <source>
        <dbReference type="SAM" id="SignalP"/>
    </source>
</evidence>
<evidence type="ECO:0000313" key="3">
    <source>
        <dbReference type="EMBL" id="AUX31148.1"/>
    </source>
</evidence>
<feature type="signal peptide" evidence="2">
    <location>
        <begin position="1"/>
        <end position="19"/>
    </location>
</feature>
<evidence type="ECO:0008006" key="5">
    <source>
        <dbReference type="Google" id="ProtNLM"/>
    </source>
</evidence>
<dbReference type="Proteomes" id="UP000295497">
    <property type="component" value="Chromosome"/>
</dbReference>
<dbReference type="InterPro" id="IPR006969">
    <property type="entry name" value="Stig-like"/>
</dbReference>
<dbReference type="PROSITE" id="PS51257">
    <property type="entry name" value="PROKAR_LIPOPROTEIN"/>
    <property type="match status" value="1"/>
</dbReference>
<sequence>MPSHRVTALVSLTALFAVAGCEADPGTVNVLPIYVTVSSSSGGGEGGAAGTTTTTTTTVSTTSAGGEGGAGGVACTCDAGLSCCGPACVNLANDPHNCGTCGTRCPDEQACIQGECKDPCDPNFGCEEGICCGVQCCLGGAICCDYGTNAEAPDLHCQQPENGTCPLACTGCGS</sequence>
<evidence type="ECO:0000256" key="1">
    <source>
        <dbReference type="ARBA" id="ARBA00022729"/>
    </source>
</evidence>
<accession>A0A4P2QMS2</accession>
<feature type="chain" id="PRO_5020346834" description="Secreted protein" evidence="2">
    <location>
        <begin position="20"/>
        <end position="174"/>
    </location>
</feature>
<keyword evidence="1 2" id="KW-0732">Signal</keyword>
<dbReference type="Pfam" id="PF04885">
    <property type="entry name" value="Stig1"/>
    <property type="match status" value="1"/>
</dbReference>
<evidence type="ECO:0000313" key="4">
    <source>
        <dbReference type="Proteomes" id="UP000295497"/>
    </source>
</evidence>
<gene>
    <name evidence="3" type="ORF">SOCE836_032730</name>
</gene>
<reference evidence="3 4" key="1">
    <citation type="submission" date="2015-09" db="EMBL/GenBank/DDBJ databases">
        <title>Sorangium comparison.</title>
        <authorList>
            <person name="Zaburannyi N."/>
            <person name="Bunk B."/>
            <person name="Overmann J."/>
            <person name="Mueller R."/>
        </authorList>
    </citation>
    <scope>NUCLEOTIDE SEQUENCE [LARGE SCALE GENOMIC DNA]</scope>
    <source>
        <strain evidence="3 4">So ce836</strain>
    </source>
</reference>
<organism evidence="3 4">
    <name type="scientific">Sorangium cellulosum</name>
    <name type="common">Polyangium cellulosum</name>
    <dbReference type="NCBI Taxonomy" id="56"/>
    <lineage>
        <taxon>Bacteria</taxon>
        <taxon>Pseudomonadati</taxon>
        <taxon>Myxococcota</taxon>
        <taxon>Polyangia</taxon>
        <taxon>Polyangiales</taxon>
        <taxon>Polyangiaceae</taxon>
        <taxon>Sorangium</taxon>
    </lineage>
</organism>
<proteinExistence type="predicted"/>